<sequence length="186" mass="20086">MRSGLWPLVSIRVECDNDQSNTDKDGERPMEDLTSEQWMNLARACCPRGPRSCHPRGRLAKKLSKGEEFLRSVRPPSDSIIAPTSVPMEAGGSANARSSYMSASECAKGPSPREARVNHAACHIATLPYLPAATQLWGSRGVAHVRALNPSPAGNNRGSPHSVQGQCMVATQPAKLNDLLLKYVLT</sequence>
<reference evidence="1" key="1">
    <citation type="submission" date="2020-09" db="EMBL/GenBank/DDBJ databases">
        <title>Genome-Enabled Discovery of Anthraquinone Biosynthesis in Senna tora.</title>
        <authorList>
            <person name="Kang S.-H."/>
            <person name="Pandey R.P."/>
            <person name="Lee C.-M."/>
            <person name="Sim J.-S."/>
            <person name="Jeong J.-T."/>
            <person name="Choi B.-S."/>
            <person name="Jung M."/>
            <person name="Ginzburg D."/>
            <person name="Zhao K."/>
            <person name="Won S.Y."/>
            <person name="Oh T.-J."/>
            <person name="Yu Y."/>
            <person name="Kim N.-H."/>
            <person name="Lee O.R."/>
            <person name="Lee T.-H."/>
            <person name="Bashyal P."/>
            <person name="Kim T.-S."/>
            <person name="Lee W.-H."/>
            <person name="Kawkins C."/>
            <person name="Kim C.-K."/>
            <person name="Kim J.S."/>
            <person name="Ahn B.O."/>
            <person name="Rhee S.Y."/>
            <person name="Sohng J.K."/>
        </authorList>
    </citation>
    <scope>NUCLEOTIDE SEQUENCE</scope>
    <source>
        <tissue evidence="1">Leaf</tissue>
    </source>
</reference>
<dbReference type="AlphaFoldDB" id="A0A834SDZ0"/>
<comment type="caution">
    <text evidence="1">The sequence shown here is derived from an EMBL/GenBank/DDBJ whole genome shotgun (WGS) entry which is preliminary data.</text>
</comment>
<gene>
    <name evidence="1" type="ORF">G2W53_040757</name>
</gene>
<dbReference type="Proteomes" id="UP000634136">
    <property type="component" value="Unassembled WGS sequence"/>
</dbReference>
<evidence type="ECO:0000313" key="2">
    <source>
        <dbReference type="Proteomes" id="UP000634136"/>
    </source>
</evidence>
<protein>
    <submittedName>
        <fullName evidence="1">Serine/threonine-protein phosphatase 7 long form-like protein</fullName>
    </submittedName>
</protein>
<keyword evidence="2" id="KW-1185">Reference proteome</keyword>
<proteinExistence type="predicted"/>
<accession>A0A834SDZ0</accession>
<evidence type="ECO:0000313" key="1">
    <source>
        <dbReference type="EMBL" id="KAF7801646.1"/>
    </source>
</evidence>
<name>A0A834SDZ0_9FABA</name>
<dbReference type="EMBL" id="JAAIUW010000013">
    <property type="protein sequence ID" value="KAF7801646.1"/>
    <property type="molecule type" value="Genomic_DNA"/>
</dbReference>
<organism evidence="1 2">
    <name type="scientific">Senna tora</name>
    <dbReference type="NCBI Taxonomy" id="362788"/>
    <lineage>
        <taxon>Eukaryota</taxon>
        <taxon>Viridiplantae</taxon>
        <taxon>Streptophyta</taxon>
        <taxon>Embryophyta</taxon>
        <taxon>Tracheophyta</taxon>
        <taxon>Spermatophyta</taxon>
        <taxon>Magnoliopsida</taxon>
        <taxon>eudicotyledons</taxon>
        <taxon>Gunneridae</taxon>
        <taxon>Pentapetalae</taxon>
        <taxon>rosids</taxon>
        <taxon>fabids</taxon>
        <taxon>Fabales</taxon>
        <taxon>Fabaceae</taxon>
        <taxon>Caesalpinioideae</taxon>
        <taxon>Cassia clade</taxon>
        <taxon>Senna</taxon>
    </lineage>
</organism>